<protein>
    <submittedName>
        <fullName evidence="6">Probable tubulin polyglutamylase TTLL2</fullName>
    </submittedName>
</protein>
<keyword evidence="2" id="KW-0547">Nucleotide-binding</keyword>
<evidence type="ECO:0000256" key="1">
    <source>
        <dbReference type="ARBA" id="ARBA00022598"/>
    </source>
</evidence>
<dbReference type="InterPro" id="IPR004344">
    <property type="entry name" value="TTL/TTLL_fam"/>
</dbReference>
<dbReference type="RefSeq" id="XP_017773806.1">
    <property type="nucleotide sequence ID" value="XM_017918317.1"/>
</dbReference>
<gene>
    <name evidence="6" type="primary">LOC108560672</name>
</gene>
<feature type="compositionally biased region" description="Basic residues" evidence="4">
    <location>
        <begin position="383"/>
        <end position="402"/>
    </location>
</feature>
<dbReference type="PANTHER" id="PTHR12241:SF118">
    <property type="entry name" value="TUBULIN POLYGLUTAMYLASE TTLL2-RELATED"/>
    <property type="match status" value="1"/>
</dbReference>
<name>A0ABM1MGV6_NICVS</name>
<reference evidence="6" key="1">
    <citation type="submission" date="2025-08" db="UniProtKB">
        <authorList>
            <consortium name="RefSeq"/>
        </authorList>
    </citation>
    <scope>IDENTIFICATION</scope>
    <source>
        <tissue evidence="6">Whole Larva</tissue>
    </source>
</reference>
<feature type="compositionally biased region" description="Basic and acidic residues" evidence="4">
    <location>
        <begin position="403"/>
        <end position="413"/>
    </location>
</feature>
<dbReference type="PROSITE" id="PS51221">
    <property type="entry name" value="TTL"/>
    <property type="match status" value="1"/>
</dbReference>
<dbReference type="SUPFAM" id="SSF56059">
    <property type="entry name" value="Glutathione synthetase ATP-binding domain-like"/>
    <property type="match status" value="1"/>
</dbReference>
<sequence length="502" mass="58558">ETNEPAQIVFVQTRDSFSYTYDLFNENWVCLERGWKEYNVDNSEHWNLWWRASGFPANYYKNLSASQFINHIPKGSSICRKDNLVRNLRCMKKIYGTIYDFSPHGFNLPLEYTKLAAECNRIRLISSGDELEGFYEDKPIWICKPVAQSQGRGIFLFRKLSELNYDTNTIVQKYIEKPLLIGGYKFDLRLYVCIPSYHPLTIYMYQEGLVRFGTDKFSLNDLSNPYRHLTNSSINKLGPGYAEMKDRIGSGCKWTLKQLRRYFQQAKIFDWLLWHKISALVVLTLLSHVSDVPQTTNCFDFFGFDVLIDDLLKPWLLEVNLSPALSYDCDADRAVKKPMLHDMFDLLGFPLYNTGLDVFNIFTDECKENYSNNQPQVGQAVGRWKKKQRKSGVKPKTSRANHRKDDKPVEKNSRNWGNDKNWCHPANQEGGWIRLCPIGESTNRFTYSNDRAAIKYNVAEVIKFTRIAKEVYKIHPQASECQLNEFLVNQMEITSDLWMPPI</sequence>
<evidence type="ECO:0000256" key="3">
    <source>
        <dbReference type="ARBA" id="ARBA00022840"/>
    </source>
</evidence>
<proteinExistence type="predicted"/>
<dbReference type="Proteomes" id="UP000695000">
    <property type="component" value="Unplaced"/>
</dbReference>
<evidence type="ECO:0000313" key="6">
    <source>
        <dbReference type="RefSeq" id="XP_017773806.1"/>
    </source>
</evidence>
<organism evidence="5 6">
    <name type="scientific">Nicrophorus vespilloides</name>
    <name type="common">Boreal carrion beetle</name>
    <dbReference type="NCBI Taxonomy" id="110193"/>
    <lineage>
        <taxon>Eukaryota</taxon>
        <taxon>Metazoa</taxon>
        <taxon>Ecdysozoa</taxon>
        <taxon>Arthropoda</taxon>
        <taxon>Hexapoda</taxon>
        <taxon>Insecta</taxon>
        <taxon>Pterygota</taxon>
        <taxon>Neoptera</taxon>
        <taxon>Endopterygota</taxon>
        <taxon>Coleoptera</taxon>
        <taxon>Polyphaga</taxon>
        <taxon>Staphyliniformia</taxon>
        <taxon>Silphidae</taxon>
        <taxon>Nicrophorinae</taxon>
        <taxon>Nicrophorus</taxon>
    </lineage>
</organism>
<evidence type="ECO:0000256" key="2">
    <source>
        <dbReference type="ARBA" id="ARBA00022741"/>
    </source>
</evidence>
<accession>A0ABM1MGV6</accession>
<dbReference type="PANTHER" id="PTHR12241">
    <property type="entry name" value="TUBULIN POLYGLUTAMYLASE"/>
    <property type="match status" value="1"/>
</dbReference>
<dbReference type="Pfam" id="PF03133">
    <property type="entry name" value="TTL"/>
    <property type="match status" value="1"/>
</dbReference>
<evidence type="ECO:0000313" key="5">
    <source>
        <dbReference type="Proteomes" id="UP000695000"/>
    </source>
</evidence>
<dbReference type="GeneID" id="108560672"/>
<feature type="region of interest" description="Disordered" evidence="4">
    <location>
        <begin position="373"/>
        <end position="421"/>
    </location>
</feature>
<dbReference type="Gene3D" id="3.30.470.20">
    <property type="entry name" value="ATP-grasp fold, B domain"/>
    <property type="match status" value="1"/>
</dbReference>
<evidence type="ECO:0000256" key="4">
    <source>
        <dbReference type="SAM" id="MobiDB-lite"/>
    </source>
</evidence>
<keyword evidence="3" id="KW-0067">ATP-binding</keyword>
<keyword evidence="1" id="KW-0436">Ligase</keyword>
<keyword evidence="5" id="KW-1185">Reference proteome</keyword>
<feature type="non-terminal residue" evidence="6">
    <location>
        <position position="1"/>
    </location>
</feature>